<dbReference type="AlphaFoldDB" id="A0A219B5Z6"/>
<dbReference type="GO" id="GO:0006508">
    <property type="term" value="P:proteolysis"/>
    <property type="evidence" value="ECO:0007669"/>
    <property type="project" value="InterPro"/>
</dbReference>
<evidence type="ECO:0000259" key="3">
    <source>
        <dbReference type="Pfam" id="PF19289"/>
    </source>
</evidence>
<evidence type="ECO:0000313" key="6">
    <source>
        <dbReference type="Proteomes" id="UP000198462"/>
    </source>
</evidence>
<organism evidence="5 6">
    <name type="scientific">Pacificimonas flava</name>
    <dbReference type="NCBI Taxonomy" id="1234595"/>
    <lineage>
        <taxon>Bacteria</taxon>
        <taxon>Pseudomonadati</taxon>
        <taxon>Pseudomonadota</taxon>
        <taxon>Alphaproteobacteria</taxon>
        <taxon>Sphingomonadales</taxon>
        <taxon>Sphingosinicellaceae</taxon>
        <taxon>Pacificimonas</taxon>
    </lineage>
</organism>
<dbReference type="InterPro" id="IPR047657">
    <property type="entry name" value="PmbA"/>
</dbReference>
<dbReference type="PANTHER" id="PTHR43421:SF1">
    <property type="entry name" value="METALLOPROTEASE PMBA"/>
    <property type="match status" value="1"/>
</dbReference>
<dbReference type="Gene3D" id="3.30.2290.10">
    <property type="entry name" value="PmbA/TldD superfamily"/>
    <property type="match status" value="1"/>
</dbReference>
<keyword evidence="6" id="KW-1185">Reference proteome</keyword>
<feature type="domain" description="Metalloprotease TldD/E central" evidence="4">
    <location>
        <begin position="122"/>
        <end position="226"/>
    </location>
</feature>
<dbReference type="GO" id="GO:0008237">
    <property type="term" value="F:metallopeptidase activity"/>
    <property type="evidence" value="ECO:0007669"/>
    <property type="project" value="InterPro"/>
</dbReference>
<dbReference type="Pfam" id="PF19289">
    <property type="entry name" value="PmbA_TldD_3rd"/>
    <property type="match status" value="1"/>
</dbReference>
<evidence type="ECO:0000313" key="5">
    <source>
        <dbReference type="EMBL" id="OWV33229.1"/>
    </source>
</evidence>
<dbReference type="Pfam" id="PF19290">
    <property type="entry name" value="PmbA_TldD_2nd"/>
    <property type="match status" value="1"/>
</dbReference>
<dbReference type="InterPro" id="IPR045570">
    <property type="entry name" value="Metalloprtase-TldD/E_cen_dom"/>
</dbReference>
<protein>
    <submittedName>
        <fullName evidence="5">Modulator protein</fullName>
    </submittedName>
</protein>
<reference evidence="6" key="1">
    <citation type="submission" date="2017-05" db="EMBL/GenBank/DDBJ databases">
        <authorList>
            <person name="Lin X."/>
        </authorList>
    </citation>
    <scope>NUCLEOTIDE SEQUENCE [LARGE SCALE GENOMIC DNA]</scope>
    <source>
        <strain evidence="6">JLT2012</strain>
    </source>
</reference>
<evidence type="ECO:0000256" key="1">
    <source>
        <dbReference type="ARBA" id="ARBA00005836"/>
    </source>
</evidence>
<dbReference type="PANTHER" id="PTHR43421">
    <property type="entry name" value="METALLOPROTEASE PMBA"/>
    <property type="match status" value="1"/>
</dbReference>
<dbReference type="SUPFAM" id="SSF111283">
    <property type="entry name" value="Putative modulator of DNA gyrase, PmbA/TldD"/>
    <property type="match status" value="1"/>
</dbReference>
<proteinExistence type="inferred from homology"/>
<feature type="domain" description="Metalloprotease TldD/E N-terminal" evidence="2">
    <location>
        <begin position="26"/>
        <end position="90"/>
    </location>
</feature>
<dbReference type="EMBL" id="NFZT01000001">
    <property type="protein sequence ID" value="OWV33229.1"/>
    <property type="molecule type" value="Genomic_DNA"/>
</dbReference>
<dbReference type="InterPro" id="IPR045569">
    <property type="entry name" value="Metalloprtase-TldD/E_C"/>
</dbReference>
<dbReference type="InterPro" id="IPR036059">
    <property type="entry name" value="TldD/PmbA_sf"/>
</dbReference>
<gene>
    <name evidence="5" type="ORF">B5C34_06995</name>
</gene>
<accession>A0A219B5Z6</accession>
<sequence length="449" mass="46194">MLDPKSALDALQSALDSAKRAGADAADAVFAMDETTSISALNGEVEDITRSEDAELGLRVFTGVRTATVVIQDMTADAVTAAAERAVAMARASTDDPYARLARPDELAAPSDIDLDLDDGHDPDLAALEQAALACEAAALAVDGVSKSGGSGSQSGRALYALATSNGFAGVRTGSRHAVYASAIAIAGSGSGMERDYAQAYARHSEDLESAETIGRRAGDRTAARLGPGKLKSGTMPVLFDPRVSNTLLGHLLGAMSGPAIARGTSFLSDPEESLFPPQISIVDDPHRRRGLRSRLFDGEGLPVGPRKLVAEGRLAGWLLNLASAEQLGLAPNGYASRGASGSPGISGSNIHLEPGALSRDDLIRETGNGVLVTELIGQGVNGVTGDYSRGASGFLIENGELTSPVSEITVAGNLKRMFAALTAASDLEFRHSTNAPTLRIDGMTVAGG</sequence>
<comment type="caution">
    <text evidence="5">The sequence shown here is derived from an EMBL/GenBank/DDBJ whole genome shotgun (WGS) entry which is preliminary data.</text>
</comment>
<dbReference type="InterPro" id="IPR002510">
    <property type="entry name" value="Metalloprtase-TldD/E_N"/>
</dbReference>
<evidence type="ECO:0000259" key="4">
    <source>
        <dbReference type="Pfam" id="PF19290"/>
    </source>
</evidence>
<evidence type="ECO:0000259" key="2">
    <source>
        <dbReference type="Pfam" id="PF01523"/>
    </source>
</evidence>
<comment type="similarity">
    <text evidence="1">Belongs to the peptidase U62 family.</text>
</comment>
<dbReference type="InterPro" id="IPR035068">
    <property type="entry name" value="TldD/PmbA_N"/>
</dbReference>
<dbReference type="RefSeq" id="WP_088712015.1">
    <property type="nucleotide sequence ID" value="NZ_NFZT01000001.1"/>
</dbReference>
<dbReference type="Pfam" id="PF01523">
    <property type="entry name" value="PmbA_TldD_1st"/>
    <property type="match status" value="1"/>
</dbReference>
<dbReference type="OrthoDB" id="9803618at2"/>
<dbReference type="Proteomes" id="UP000198462">
    <property type="component" value="Unassembled WGS sequence"/>
</dbReference>
<name>A0A219B5Z6_9SPHN</name>
<feature type="domain" description="Metalloprotease TldD/E C-terminal" evidence="3">
    <location>
        <begin position="233"/>
        <end position="448"/>
    </location>
</feature>
<dbReference type="GO" id="GO:0005829">
    <property type="term" value="C:cytosol"/>
    <property type="evidence" value="ECO:0007669"/>
    <property type="project" value="TreeGrafter"/>
</dbReference>